<protein>
    <recommendedName>
        <fullName evidence="4">Cohesin domain-containing protein</fullName>
    </recommendedName>
</protein>
<feature type="chain" id="PRO_5022086611" description="Cohesin domain-containing protein" evidence="1">
    <location>
        <begin position="24"/>
        <end position="214"/>
    </location>
</feature>
<evidence type="ECO:0008006" key="4">
    <source>
        <dbReference type="Google" id="ProtNLM"/>
    </source>
</evidence>
<dbReference type="Proteomes" id="UP000317369">
    <property type="component" value="Chromosome"/>
</dbReference>
<dbReference type="RefSeq" id="WP_145074097.1">
    <property type="nucleotide sequence ID" value="NZ_CP036425.1"/>
</dbReference>
<keyword evidence="3" id="KW-1185">Reference proteome</keyword>
<accession>A0A517YQG1</accession>
<proteinExistence type="predicted"/>
<evidence type="ECO:0000313" key="3">
    <source>
        <dbReference type="Proteomes" id="UP000317369"/>
    </source>
</evidence>
<evidence type="ECO:0000313" key="2">
    <source>
        <dbReference type="EMBL" id="QDU32466.1"/>
    </source>
</evidence>
<feature type="signal peptide" evidence="1">
    <location>
        <begin position="1"/>
        <end position="23"/>
    </location>
</feature>
<dbReference type="EMBL" id="CP036425">
    <property type="protein sequence ID" value="QDU32466.1"/>
    <property type="molecule type" value="Genomic_DNA"/>
</dbReference>
<dbReference type="KEGG" id="pcor:KS4_04980"/>
<keyword evidence="1" id="KW-0732">Signal</keyword>
<sequence length="214" mass="22398" precursor="true">MRKVLSVAVGTIASFGLVATSQAAPVQLDVQGVISNISLDTGELFGPVSVGDAYTLSYVFDVTDDNYTPNASGVTGRVDSPFLSASLTINDVTYDIGITEQFSTISTSGIFGSDDLLLSFTPSGSEQANARLVFPPDAFTNTETLEIPGSEQLVTRQSEAVFGLASDFLGRGTVTSFDVTPVAAPVPTPAAFGASALLLPLLLRRQQQPIRMIA</sequence>
<name>A0A517YQG1_9BACT</name>
<gene>
    <name evidence="2" type="ORF">KS4_04980</name>
</gene>
<organism evidence="2 3">
    <name type="scientific">Poriferisphaera corsica</name>
    <dbReference type="NCBI Taxonomy" id="2528020"/>
    <lineage>
        <taxon>Bacteria</taxon>
        <taxon>Pseudomonadati</taxon>
        <taxon>Planctomycetota</taxon>
        <taxon>Phycisphaerae</taxon>
        <taxon>Phycisphaerales</taxon>
        <taxon>Phycisphaeraceae</taxon>
        <taxon>Poriferisphaera</taxon>
    </lineage>
</organism>
<reference evidence="2 3" key="1">
    <citation type="submission" date="2019-02" db="EMBL/GenBank/DDBJ databases">
        <title>Deep-cultivation of Planctomycetes and their phenomic and genomic characterization uncovers novel biology.</title>
        <authorList>
            <person name="Wiegand S."/>
            <person name="Jogler M."/>
            <person name="Boedeker C."/>
            <person name="Pinto D."/>
            <person name="Vollmers J."/>
            <person name="Rivas-Marin E."/>
            <person name="Kohn T."/>
            <person name="Peeters S.H."/>
            <person name="Heuer A."/>
            <person name="Rast P."/>
            <person name="Oberbeckmann S."/>
            <person name="Bunk B."/>
            <person name="Jeske O."/>
            <person name="Meyerdierks A."/>
            <person name="Storesund J.E."/>
            <person name="Kallscheuer N."/>
            <person name="Luecker S."/>
            <person name="Lage O.M."/>
            <person name="Pohl T."/>
            <person name="Merkel B.J."/>
            <person name="Hornburger P."/>
            <person name="Mueller R.-W."/>
            <person name="Bruemmer F."/>
            <person name="Labrenz M."/>
            <person name="Spormann A.M."/>
            <person name="Op den Camp H."/>
            <person name="Overmann J."/>
            <person name="Amann R."/>
            <person name="Jetten M.S.M."/>
            <person name="Mascher T."/>
            <person name="Medema M.H."/>
            <person name="Devos D.P."/>
            <person name="Kaster A.-K."/>
            <person name="Ovreas L."/>
            <person name="Rohde M."/>
            <person name="Galperin M.Y."/>
            <person name="Jogler C."/>
        </authorList>
    </citation>
    <scope>NUCLEOTIDE SEQUENCE [LARGE SCALE GENOMIC DNA]</scope>
    <source>
        <strain evidence="2 3">KS4</strain>
    </source>
</reference>
<dbReference type="AlphaFoldDB" id="A0A517YQG1"/>
<evidence type="ECO:0000256" key="1">
    <source>
        <dbReference type="SAM" id="SignalP"/>
    </source>
</evidence>